<dbReference type="RefSeq" id="WP_367887692.1">
    <property type="nucleotide sequence ID" value="NZ_CP130612.1"/>
</dbReference>
<dbReference type="AlphaFoldDB" id="A0AA49Q6U3"/>
<accession>A0AA49Q4R2</accession>
<dbReference type="PANTHER" id="PTHR12350">
    <property type="entry name" value="HISTONE-LYSINE N-METHYLTRANSFERASE-RELATED"/>
    <property type="match status" value="1"/>
</dbReference>
<dbReference type="PROSITE" id="PS50868">
    <property type="entry name" value="POST_SET"/>
    <property type="match status" value="1"/>
</dbReference>
<dbReference type="PROSITE" id="PS51257">
    <property type="entry name" value="PROKAR_LIPOPROTEIN"/>
    <property type="match status" value="1"/>
</dbReference>
<dbReference type="EMBL" id="CP130613">
    <property type="protein sequence ID" value="WKW14923.1"/>
    <property type="molecule type" value="Genomic_DNA"/>
</dbReference>
<keyword evidence="1" id="KW-0808">Transferase</keyword>
<dbReference type="PANTHER" id="PTHR12350:SF19">
    <property type="entry name" value="SET DOMAIN-CONTAINING PROTEIN"/>
    <property type="match status" value="1"/>
</dbReference>
<name>A0AA49Q6U3_9BACT</name>
<dbReference type="Proteomes" id="UP001229955">
    <property type="component" value="Chromosome"/>
</dbReference>
<evidence type="ECO:0000313" key="5">
    <source>
        <dbReference type="EMBL" id="WKW14923.1"/>
    </source>
</evidence>
<dbReference type="Gene3D" id="2.170.270.10">
    <property type="entry name" value="SET domain"/>
    <property type="match status" value="1"/>
</dbReference>
<organism evidence="5 6">
    <name type="scientific">Pseudogemmatithrix spongiicola</name>
    <dbReference type="NCBI Taxonomy" id="3062599"/>
    <lineage>
        <taxon>Bacteria</taxon>
        <taxon>Pseudomonadati</taxon>
        <taxon>Gemmatimonadota</taxon>
        <taxon>Gemmatimonadia</taxon>
        <taxon>Gemmatimonadales</taxon>
        <taxon>Gemmatimonadaceae</taxon>
        <taxon>Pseudogemmatithrix</taxon>
    </lineage>
</organism>
<dbReference type="InterPro" id="IPR001214">
    <property type="entry name" value="SET_dom"/>
</dbReference>
<gene>
    <name evidence="4" type="ORF">Strain138_001286</name>
    <name evidence="5" type="ORF">Strain318_001286</name>
</gene>
<dbReference type="InterPro" id="IPR053201">
    <property type="entry name" value="Flavunoidine_N-MTase"/>
</dbReference>
<dbReference type="InterPro" id="IPR003616">
    <property type="entry name" value="Post-SET_dom"/>
</dbReference>
<dbReference type="SUPFAM" id="SSF82199">
    <property type="entry name" value="SET domain"/>
    <property type="match status" value="1"/>
</dbReference>
<dbReference type="Pfam" id="PF00856">
    <property type="entry name" value="SET"/>
    <property type="match status" value="1"/>
</dbReference>
<dbReference type="GO" id="GO:0016740">
    <property type="term" value="F:transferase activity"/>
    <property type="evidence" value="ECO:0007669"/>
    <property type="project" value="UniProtKB-KW"/>
</dbReference>
<evidence type="ECO:0000256" key="2">
    <source>
        <dbReference type="ARBA" id="ARBA00022691"/>
    </source>
</evidence>
<sequence length="177" mass="19149">MSATPIRATEHTSPSQYPAGTLLVTSCAAVGVLVEPTQRRLVATAPIAAGSVIFTLVGRETRVATRYSIQVGPEMHLDSDDLPTDDARVRERYWMYLNHSCDPSAWVRGLAVVALRDIAVGDGVTFDYNATEQAMAEPFDCHCGAASCVGRVSGYAALSPERRERIKPYVSAYLLAD</sequence>
<dbReference type="KEGG" id="pspc:Strain318_001286"/>
<evidence type="ECO:0000313" key="4">
    <source>
        <dbReference type="EMBL" id="WKW12014.1"/>
    </source>
</evidence>
<evidence type="ECO:0000256" key="1">
    <source>
        <dbReference type="ARBA" id="ARBA00022679"/>
    </source>
</evidence>
<reference evidence="5" key="1">
    <citation type="submission" date="2023-07" db="EMBL/GenBank/DDBJ databases">
        <authorList>
            <person name="Haufschild T."/>
            <person name="Kallscheuer N."/>
            <person name="Hammer J."/>
            <person name="Kohn T."/>
            <person name="Kabuu M."/>
            <person name="Jogler M."/>
            <person name="Wohfarth N."/>
            <person name="Heuer A."/>
            <person name="Rohde M."/>
            <person name="van Teeseling M.C.F."/>
            <person name="Jogler C."/>
        </authorList>
    </citation>
    <scope>NUCLEOTIDE SEQUENCE</scope>
    <source>
        <strain evidence="4">Strain 138</strain>
        <strain evidence="5">Strain 318</strain>
    </source>
</reference>
<keyword evidence="2" id="KW-0949">S-adenosyl-L-methionine</keyword>
<protein>
    <submittedName>
        <fullName evidence="5">SET domain-containing protein-lysine N-methyltransferase</fullName>
    </submittedName>
</protein>
<dbReference type="EMBL" id="CP130612">
    <property type="protein sequence ID" value="WKW12014.1"/>
    <property type="molecule type" value="Genomic_DNA"/>
</dbReference>
<proteinExistence type="predicted"/>
<evidence type="ECO:0000313" key="6">
    <source>
        <dbReference type="Proteomes" id="UP001229955"/>
    </source>
</evidence>
<dbReference type="InterPro" id="IPR046341">
    <property type="entry name" value="SET_dom_sf"/>
</dbReference>
<feature type="domain" description="Post-SET" evidence="3">
    <location>
        <begin position="137"/>
        <end position="153"/>
    </location>
</feature>
<keyword evidence="6" id="KW-1185">Reference proteome</keyword>
<accession>A0AA49Q6U3</accession>
<evidence type="ECO:0000259" key="3">
    <source>
        <dbReference type="PROSITE" id="PS50868"/>
    </source>
</evidence>